<evidence type="ECO:0000256" key="2">
    <source>
        <dbReference type="SAM" id="Coils"/>
    </source>
</evidence>
<dbReference type="Pfam" id="PF25954">
    <property type="entry name" value="Beta-barrel_RND_2"/>
    <property type="match status" value="1"/>
</dbReference>
<dbReference type="InterPro" id="IPR058625">
    <property type="entry name" value="MdtA-like_BSH"/>
</dbReference>
<dbReference type="RefSeq" id="WP_150412635.1">
    <property type="nucleotide sequence ID" value="NZ_VYQF01000001.1"/>
</dbReference>
<evidence type="ECO:0000256" key="1">
    <source>
        <dbReference type="ARBA" id="ARBA00009477"/>
    </source>
</evidence>
<dbReference type="Proteomes" id="UP000326903">
    <property type="component" value="Unassembled WGS sequence"/>
</dbReference>
<dbReference type="EMBL" id="VYQF01000001">
    <property type="protein sequence ID" value="KAA9040575.1"/>
    <property type="molecule type" value="Genomic_DNA"/>
</dbReference>
<keyword evidence="2" id="KW-0175">Coiled coil</keyword>
<proteinExistence type="inferred from homology"/>
<dbReference type="Gene3D" id="1.10.287.470">
    <property type="entry name" value="Helix hairpin bin"/>
    <property type="match status" value="1"/>
</dbReference>
<feature type="domain" description="Multidrug resistance protein MdtA-like barrel-sandwich hybrid" evidence="3">
    <location>
        <begin position="67"/>
        <end position="200"/>
    </location>
</feature>
<protein>
    <submittedName>
        <fullName evidence="5">Efflux RND transporter periplasmic adaptor subunit</fullName>
    </submittedName>
</protein>
<dbReference type="SUPFAM" id="SSF111369">
    <property type="entry name" value="HlyD-like secretion proteins"/>
    <property type="match status" value="1"/>
</dbReference>
<dbReference type="Gene3D" id="2.40.50.100">
    <property type="match status" value="1"/>
</dbReference>
<dbReference type="GO" id="GO:1990281">
    <property type="term" value="C:efflux pump complex"/>
    <property type="evidence" value="ECO:0007669"/>
    <property type="project" value="TreeGrafter"/>
</dbReference>
<dbReference type="Gene3D" id="2.40.420.20">
    <property type="match status" value="1"/>
</dbReference>
<dbReference type="Pfam" id="PF25917">
    <property type="entry name" value="BSH_RND"/>
    <property type="match status" value="1"/>
</dbReference>
<feature type="coiled-coil region" evidence="2">
    <location>
        <begin position="107"/>
        <end position="172"/>
    </location>
</feature>
<gene>
    <name evidence="5" type="ORF">FW778_00590</name>
</gene>
<evidence type="ECO:0000259" key="3">
    <source>
        <dbReference type="Pfam" id="PF25917"/>
    </source>
</evidence>
<organism evidence="5 6">
    <name type="scientific">Ginsengibacter hankyongi</name>
    <dbReference type="NCBI Taxonomy" id="2607284"/>
    <lineage>
        <taxon>Bacteria</taxon>
        <taxon>Pseudomonadati</taxon>
        <taxon>Bacteroidota</taxon>
        <taxon>Chitinophagia</taxon>
        <taxon>Chitinophagales</taxon>
        <taxon>Chitinophagaceae</taxon>
        <taxon>Ginsengibacter</taxon>
    </lineage>
</organism>
<comment type="similarity">
    <text evidence="1">Belongs to the membrane fusion protein (MFP) (TC 8.A.1) family.</text>
</comment>
<evidence type="ECO:0000313" key="6">
    <source>
        <dbReference type="Proteomes" id="UP000326903"/>
    </source>
</evidence>
<reference evidence="5 6" key="1">
    <citation type="submission" date="2019-09" db="EMBL/GenBank/DDBJ databases">
        <title>Draft genome sequence of Ginsengibacter sp. BR5-29.</title>
        <authorList>
            <person name="Im W.-T."/>
        </authorList>
    </citation>
    <scope>NUCLEOTIDE SEQUENCE [LARGE SCALE GENOMIC DNA]</scope>
    <source>
        <strain evidence="5 6">BR5-29</strain>
    </source>
</reference>
<dbReference type="NCBIfam" id="TIGR01730">
    <property type="entry name" value="RND_mfp"/>
    <property type="match status" value="1"/>
</dbReference>
<dbReference type="InterPro" id="IPR058792">
    <property type="entry name" value="Beta-barrel_RND_2"/>
</dbReference>
<dbReference type="GO" id="GO:0015562">
    <property type="term" value="F:efflux transmembrane transporter activity"/>
    <property type="evidence" value="ECO:0007669"/>
    <property type="project" value="TreeGrafter"/>
</dbReference>
<dbReference type="InterPro" id="IPR006143">
    <property type="entry name" value="RND_pump_MFP"/>
</dbReference>
<dbReference type="AlphaFoldDB" id="A0A5J5IHM5"/>
<comment type="caution">
    <text evidence="5">The sequence shown here is derived from an EMBL/GenBank/DDBJ whole genome shotgun (WGS) entry which is preliminary data.</text>
</comment>
<sequence length="367" mass="39273">MSMIANTKNILQLFTVIGFLALSSCSTKNKTKAEPNTDSAVVVTVATPSGNDQQAINISGQVEASQSANISTRVMGYITKLNVKVGDHVNKGQLIASISNNDIVAKRAQVDASIAEANDALQNAQKDYDRFTALYKQQSATAKELDNATLQYNSAKSRLESAKQMRNEVNAMLAYTTLTAPFSGTVTQKLADAGSMANPGMPIVTIEQSGSYQISAAVPETQINQVKQGQSVTVNIKSINKIFTGKVTQLNQSSQFTGGQYLIKVSIPDKEKNGLYAGMYANLSIASSNKVEVDTDAVLVPVSSIINKDQLTGLYTISANNTALLRWVRLGKTFGDKAEVLSGLGKNEQFIVSADGKIYNGIPVKIK</sequence>
<dbReference type="PANTHER" id="PTHR30469">
    <property type="entry name" value="MULTIDRUG RESISTANCE PROTEIN MDTA"/>
    <property type="match status" value="1"/>
</dbReference>
<evidence type="ECO:0000259" key="4">
    <source>
        <dbReference type="Pfam" id="PF25954"/>
    </source>
</evidence>
<accession>A0A5J5IHM5</accession>
<keyword evidence="6" id="KW-1185">Reference proteome</keyword>
<feature type="domain" description="CusB-like beta-barrel" evidence="4">
    <location>
        <begin position="214"/>
        <end position="288"/>
    </location>
</feature>
<dbReference type="PANTHER" id="PTHR30469:SF15">
    <property type="entry name" value="HLYD FAMILY OF SECRETION PROTEINS"/>
    <property type="match status" value="1"/>
</dbReference>
<dbReference type="Gene3D" id="2.40.30.170">
    <property type="match status" value="1"/>
</dbReference>
<name>A0A5J5IHM5_9BACT</name>
<evidence type="ECO:0000313" key="5">
    <source>
        <dbReference type="EMBL" id="KAA9040575.1"/>
    </source>
</evidence>